<dbReference type="InterPro" id="IPR009057">
    <property type="entry name" value="Homeodomain-like_sf"/>
</dbReference>
<evidence type="ECO:0000256" key="1">
    <source>
        <dbReference type="ARBA" id="ARBA00023015"/>
    </source>
</evidence>
<feature type="domain" description="HTH araC/xylS-type" evidence="4">
    <location>
        <begin position="165"/>
        <end position="262"/>
    </location>
</feature>
<dbReference type="PANTHER" id="PTHR46796:SF2">
    <property type="entry name" value="TRANSCRIPTIONAL REGULATORY PROTEIN"/>
    <property type="match status" value="1"/>
</dbReference>
<accession>A0ABP7NA39</accession>
<comment type="caution">
    <text evidence="5">The sequence shown here is derived from an EMBL/GenBank/DDBJ whole genome shotgun (WGS) entry which is preliminary data.</text>
</comment>
<gene>
    <name evidence="5" type="ORF">GCM10022277_38460</name>
</gene>
<evidence type="ECO:0000256" key="2">
    <source>
        <dbReference type="ARBA" id="ARBA00023125"/>
    </source>
</evidence>
<reference evidence="6" key="1">
    <citation type="journal article" date="2019" name="Int. J. Syst. Evol. Microbiol.">
        <title>The Global Catalogue of Microorganisms (GCM) 10K type strain sequencing project: providing services to taxonomists for standard genome sequencing and annotation.</title>
        <authorList>
            <consortium name="The Broad Institute Genomics Platform"/>
            <consortium name="The Broad Institute Genome Sequencing Center for Infectious Disease"/>
            <person name="Wu L."/>
            <person name="Ma J."/>
        </authorList>
    </citation>
    <scope>NUCLEOTIDE SEQUENCE [LARGE SCALE GENOMIC DNA]</scope>
    <source>
        <strain evidence="6">JCM 17551</strain>
    </source>
</reference>
<dbReference type="InterPro" id="IPR003313">
    <property type="entry name" value="AraC-bd"/>
</dbReference>
<keyword evidence="6" id="KW-1185">Reference proteome</keyword>
<keyword evidence="3" id="KW-0804">Transcription</keyword>
<evidence type="ECO:0000313" key="6">
    <source>
        <dbReference type="Proteomes" id="UP001501565"/>
    </source>
</evidence>
<dbReference type="SMART" id="SM00342">
    <property type="entry name" value="HTH_ARAC"/>
    <property type="match status" value="1"/>
</dbReference>
<dbReference type="PROSITE" id="PS01124">
    <property type="entry name" value="HTH_ARAC_FAMILY_2"/>
    <property type="match status" value="1"/>
</dbReference>
<dbReference type="InterPro" id="IPR018060">
    <property type="entry name" value="HTH_AraC"/>
</dbReference>
<dbReference type="PANTHER" id="PTHR46796">
    <property type="entry name" value="HTH-TYPE TRANSCRIPTIONAL ACTIVATOR RHAS-RELATED"/>
    <property type="match status" value="1"/>
</dbReference>
<dbReference type="Gene3D" id="1.10.10.60">
    <property type="entry name" value="Homeodomain-like"/>
    <property type="match status" value="1"/>
</dbReference>
<dbReference type="SUPFAM" id="SSF46689">
    <property type="entry name" value="Homeodomain-like"/>
    <property type="match status" value="2"/>
</dbReference>
<evidence type="ECO:0000256" key="3">
    <source>
        <dbReference type="ARBA" id="ARBA00023163"/>
    </source>
</evidence>
<name>A0ABP7NA39_9GAMM</name>
<evidence type="ECO:0000313" key="5">
    <source>
        <dbReference type="EMBL" id="GAA3938644.1"/>
    </source>
</evidence>
<sequence length="265" mass="30008">MKTKDWARLAAPSAKLERMEAYFSGYGFAPHRHDTYAIGLTVAGVHNFNYRKVIRHSLPGNAVILHPDELHDGEAGTQEGFHYKILYIQPELIQNILGGQSLPFVPDGVSKDTRITSAVSGLLDRLDNPLESLEEDDGVYDLVQAMSAVSNQKIKRRKLNYSAAEMAREYILNCLDRVVTLEDLELITDTDRWSLSRDFRALYGTSPYRYLTLRRLDKARAMIRQDMALVDTAISCGFTDQSHMTHHFTKNYGITPGRWAEILSA</sequence>
<dbReference type="InterPro" id="IPR050204">
    <property type="entry name" value="AraC_XylS_family_regulators"/>
</dbReference>
<dbReference type="InterPro" id="IPR037923">
    <property type="entry name" value="HTH-like"/>
</dbReference>
<keyword evidence="2" id="KW-0238">DNA-binding</keyword>
<evidence type="ECO:0000259" key="4">
    <source>
        <dbReference type="PROSITE" id="PS01124"/>
    </source>
</evidence>
<dbReference type="Pfam" id="PF12833">
    <property type="entry name" value="HTH_18"/>
    <property type="match status" value="1"/>
</dbReference>
<protein>
    <submittedName>
        <fullName evidence="5">AraC family transcriptional regulator</fullName>
    </submittedName>
</protein>
<dbReference type="EMBL" id="BAABBN010000015">
    <property type="protein sequence ID" value="GAA3938644.1"/>
    <property type="molecule type" value="Genomic_DNA"/>
</dbReference>
<dbReference type="SUPFAM" id="SSF51215">
    <property type="entry name" value="Regulatory protein AraC"/>
    <property type="match status" value="1"/>
</dbReference>
<dbReference type="Proteomes" id="UP001501565">
    <property type="component" value="Unassembled WGS sequence"/>
</dbReference>
<dbReference type="Pfam" id="PF02311">
    <property type="entry name" value="AraC_binding"/>
    <property type="match status" value="1"/>
</dbReference>
<keyword evidence="1" id="KW-0805">Transcription regulation</keyword>
<organism evidence="5 6">
    <name type="scientific">Litoribacillus peritrichatus</name>
    <dbReference type="NCBI Taxonomy" id="718191"/>
    <lineage>
        <taxon>Bacteria</taxon>
        <taxon>Pseudomonadati</taxon>
        <taxon>Pseudomonadota</taxon>
        <taxon>Gammaproteobacteria</taxon>
        <taxon>Oceanospirillales</taxon>
        <taxon>Oceanospirillaceae</taxon>
        <taxon>Litoribacillus</taxon>
    </lineage>
</organism>
<proteinExistence type="predicted"/>